<keyword evidence="7" id="KW-1185">Reference proteome</keyword>
<dbReference type="RefSeq" id="WP_266279787.1">
    <property type="nucleotide sequence ID" value="NZ_JAPKNF010000001.1"/>
</dbReference>
<proteinExistence type="inferred from homology"/>
<dbReference type="PANTHER" id="PTHR10302">
    <property type="entry name" value="SINGLE-STRANDED DNA-BINDING PROTEIN"/>
    <property type="match status" value="1"/>
</dbReference>
<comment type="subunit">
    <text evidence="3">Homotetramer.</text>
</comment>
<evidence type="ECO:0000256" key="3">
    <source>
        <dbReference type="HAMAP-Rule" id="MF_00984"/>
    </source>
</evidence>
<comment type="caution">
    <text evidence="3">Lacks conserved residue(s) required for the propagation of feature annotation.</text>
</comment>
<comment type="caution">
    <text evidence="6">The sequence shown here is derived from an EMBL/GenBank/DDBJ whole genome shotgun (WGS) entry which is preliminary data.</text>
</comment>
<dbReference type="PIRSF" id="PIRSF002070">
    <property type="entry name" value="SSB"/>
    <property type="match status" value="1"/>
</dbReference>
<dbReference type="PROSITE" id="PS50935">
    <property type="entry name" value="SSB"/>
    <property type="match status" value="1"/>
</dbReference>
<evidence type="ECO:0000256" key="4">
    <source>
        <dbReference type="PIRNR" id="PIRNR002070"/>
    </source>
</evidence>
<sequence>MSRSLNRVQLIGHLGRDPEIRSTNAGKRVATFSIATGESWKDKDTGEKRERTDWHNVVVFNEGLAGVVEKYVKKGSRCMVEGELRTRKWQDQAGADRYSTEVVLPQYGGNLILLDGSSGRASPDEGSYGTQRQAPPAGASAGGGTSSYAADLDDDIPF</sequence>
<evidence type="ECO:0000256" key="1">
    <source>
        <dbReference type="ARBA" id="ARBA00023125"/>
    </source>
</evidence>
<keyword evidence="2 3" id="KW-0233">DNA recombination</keyword>
<evidence type="ECO:0000313" key="7">
    <source>
        <dbReference type="Proteomes" id="UP001223743"/>
    </source>
</evidence>
<dbReference type="InterPro" id="IPR011344">
    <property type="entry name" value="ssDNA-bd"/>
</dbReference>
<keyword evidence="3" id="KW-0235">DNA replication</keyword>
<gene>
    <name evidence="6" type="ORF">QO015_001906</name>
</gene>
<dbReference type="InterPro" id="IPR000424">
    <property type="entry name" value="Primosome_PriB/ssb"/>
</dbReference>
<dbReference type="Gene3D" id="2.40.50.140">
    <property type="entry name" value="Nucleic acid-binding proteins"/>
    <property type="match status" value="1"/>
</dbReference>
<dbReference type="Proteomes" id="UP001223743">
    <property type="component" value="Unassembled WGS sequence"/>
</dbReference>
<dbReference type="Pfam" id="PF00436">
    <property type="entry name" value="SSB"/>
    <property type="match status" value="1"/>
</dbReference>
<organism evidence="6 7">
    <name type="scientific">Kaistia geumhonensis</name>
    <dbReference type="NCBI Taxonomy" id="410839"/>
    <lineage>
        <taxon>Bacteria</taxon>
        <taxon>Pseudomonadati</taxon>
        <taxon>Pseudomonadota</taxon>
        <taxon>Alphaproteobacteria</taxon>
        <taxon>Hyphomicrobiales</taxon>
        <taxon>Kaistiaceae</taxon>
        <taxon>Kaistia</taxon>
    </lineage>
</organism>
<dbReference type="PANTHER" id="PTHR10302:SF0">
    <property type="entry name" value="SINGLE-STRANDED DNA-BINDING PROTEIN, MITOCHONDRIAL"/>
    <property type="match status" value="1"/>
</dbReference>
<feature type="region of interest" description="Disordered" evidence="5">
    <location>
        <begin position="115"/>
        <end position="158"/>
    </location>
</feature>
<evidence type="ECO:0000256" key="5">
    <source>
        <dbReference type="SAM" id="MobiDB-lite"/>
    </source>
</evidence>
<name>A0ABU0M5Q1_9HYPH</name>
<keyword evidence="3" id="KW-0227">DNA damage</keyword>
<keyword evidence="3" id="KW-0234">DNA repair</keyword>
<dbReference type="EMBL" id="JAUSWJ010000001">
    <property type="protein sequence ID" value="MDQ0516293.1"/>
    <property type="molecule type" value="Genomic_DNA"/>
</dbReference>
<dbReference type="InterPro" id="IPR012340">
    <property type="entry name" value="NA-bd_OB-fold"/>
</dbReference>
<dbReference type="CDD" id="cd04496">
    <property type="entry name" value="SSB_OBF"/>
    <property type="match status" value="1"/>
</dbReference>
<dbReference type="SUPFAM" id="SSF50249">
    <property type="entry name" value="Nucleic acid-binding proteins"/>
    <property type="match status" value="1"/>
</dbReference>
<dbReference type="GO" id="GO:0003677">
    <property type="term" value="F:DNA binding"/>
    <property type="evidence" value="ECO:0007669"/>
    <property type="project" value="UniProtKB-KW"/>
</dbReference>
<keyword evidence="1 3" id="KW-0238">DNA-binding</keyword>
<feature type="short sequence motif" description="Important for interaction with partner proteins" evidence="3">
    <location>
        <begin position="153"/>
        <end position="158"/>
    </location>
</feature>
<evidence type="ECO:0000256" key="2">
    <source>
        <dbReference type="ARBA" id="ARBA00023172"/>
    </source>
</evidence>
<protein>
    <recommendedName>
        <fullName evidence="3 4">Single-stranded DNA-binding protein</fullName>
        <shortName evidence="3">SSB</shortName>
    </recommendedName>
</protein>
<accession>A0ABU0M5Q1</accession>
<evidence type="ECO:0000313" key="6">
    <source>
        <dbReference type="EMBL" id="MDQ0516293.1"/>
    </source>
</evidence>
<dbReference type="HAMAP" id="MF_00984">
    <property type="entry name" value="SSB"/>
    <property type="match status" value="1"/>
</dbReference>
<reference evidence="6 7" key="1">
    <citation type="submission" date="2023-07" db="EMBL/GenBank/DDBJ databases">
        <title>Genomic Encyclopedia of Type Strains, Phase IV (KMG-IV): sequencing the most valuable type-strain genomes for metagenomic binning, comparative biology and taxonomic classification.</title>
        <authorList>
            <person name="Goeker M."/>
        </authorList>
    </citation>
    <scope>NUCLEOTIDE SEQUENCE [LARGE SCALE GENOMIC DNA]</scope>
    <source>
        <strain evidence="6 7">B1-1</strain>
    </source>
</reference>
<dbReference type="NCBIfam" id="TIGR00621">
    <property type="entry name" value="ssb"/>
    <property type="match status" value="1"/>
</dbReference>
<comment type="function">
    <text evidence="3">Plays an important role in DNA replication, recombination and repair. Binds to ssDNA and to an array of partner proteins to recruit them to their sites of action during DNA metabolism.</text>
</comment>